<dbReference type="InterPro" id="IPR050807">
    <property type="entry name" value="TransReg_Diox_bact_type"/>
</dbReference>
<dbReference type="Proteomes" id="UP000290013">
    <property type="component" value="Chromosome"/>
</dbReference>
<accession>A0A4U8WMY2</accession>
<keyword evidence="2" id="KW-0238">DNA-binding</keyword>
<dbReference type="KEGG" id="ctai:NCTC12078_02301"/>
<sequence>MVLLGDRIRKIREDKGLSQKEVALKVDIDRGQYSRIETNKVEPTLSTLEKIASAFGIEIEDLIKKDEPITVDSFEKSLVEKVKLIDSLEEEQKSHIYAIIDMAVSNKRLKNTLTNALQGI</sequence>
<dbReference type="RefSeq" id="WP_130914571.1">
    <property type="nucleotide sequence ID" value="NZ_LR215974.1"/>
</dbReference>
<proteinExistence type="predicted"/>
<evidence type="ECO:0000256" key="2">
    <source>
        <dbReference type="ARBA" id="ARBA00023125"/>
    </source>
</evidence>
<dbReference type="SUPFAM" id="SSF47413">
    <property type="entry name" value="lambda repressor-like DNA-binding domains"/>
    <property type="match status" value="1"/>
</dbReference>
<keyword evidence="1" id="KW-0805">Transcription regulation</keyword>
<evidence type="ECO:0000256" key="1">
    <source>
        <dbReference type="ARBA" id="ARBA00023015"/>
    </source>
</evidence>
<dbReference type="GO" id="GO:0005829">
    <property type="term" value="C:cytosol"/>
    <property type="evidence" value="ECO:0007669"/>
    <property type="project" value="TreeGrafter"/>
</dbReference>
<feature type="domain" description="HTH cro/C1-type" evidence="4">
    <location>
        <begin position="8"/>
        <end position="62"/>
    </location>
</feature>
<gene>
    <name evidence="5" type="primary">puuR_1</name>
    <name evidence="5" type="ORF">NCTC12078_02301</name>
</gene>
<organism evidence="5 6">
    <name type="scientific">Chryseobacterium taihuense</name>
    <dbReference type="NCBI Taxonomy" id="1141221"/>
    <lineage>
        <taxon>Bacteria</taxon>
        <taxon>Pseudomonadati</taxon>
        <taxon>Bacteroidota</taxon>
        <taxon>Flavobacteriia</taxon>
        <taxon>Flavobacteriales</taxon>
        <taxon>Weeksellaceae</taxon>
        <taxon>Chryseobacterium group</taxon>
        <taxon>Chryseobacterium</taxon>
    </lineage>
</organism>
<dbReference type="InterPro" id="IPR010982">
    <property type="entry name" value="Lambda_DNA-bd_dom_sf"/>
</dbReference>
<dbReference type="PANTHER" id="PTHR46797">
    <property type="entry name" value="HTH-TYPE TRANSCRIPTIONAL REGULATOR"/>
    <property type="match status" value="1"/>
</dbReference>
<dbReference type="InterPro" id="IPR001387">
    <property type="entry name" value="Cro/C1-type_HTH"/>
</dbReference>
<dbReference type="SMART" id="SM00530">
    <property type="entry name" value="HTH_XRE"/>
    <property type="match status" value="1"/>
</dbReference>
<name>A0A4U8WMY2_9FLAO</name>
<evidence type="ECO:0000313" key="6">
    <source>
        <dbReference type="Proteomes" id="UP000290013"/>
    </source>
</evidence>
<evidence type="ECO:0000313" key="5">
    <source>
        <dbReference type="EMBL" id="VFB04278.1"/>
    </source>
</evidence>
<dbReference type="GO" id="GO:0003677">
    <property type="term" value="F:DNA binding"/>
    <property type="evidence" value="ECO:0007669"/>
    <property type="project" value="UniProtKB-KW"/>
</dbReference>
<dbReference type="CDD" id="cd00093">
    <property type="entry name" value="HTH_XRE"/>
    <property type="match status" value="1"/>
</dbReference>
<dbReference type="Gene3D" id="1.10.260.40">
    <property type="entry name" value="lambda repressor-like DNA-binding domains"/>
    <property type="match status" value="1"/>
</dbReference>
<reference evidence="5 6" key="1">
    <citation type="submission" date="2019-02" db="EMBL/GenBank/DDBJ databases">
        <authorList>
            <consortium name="Pathogen Informatics"/>
        </authorList>
    </citation>
    <scope>NUCLEOTIDE SEQUENCE [LARGE SCALE GENOMIC DNA]</scope>
    <source>
        <strain evidence="5 6">3012STDY6944375</strain>
    </source>
</reference>
<dbReference type="EMBL" id="LR215974">
    <property type="protein sequence ID" value="VFB04278.1"/>
    <property type="molecule type" value="Genomic_DNA"/>
</dbReference>
<evidence type="ECO:0000256" key="3">
    <source>
        <dbReference type="ARBA" id="ARBA00023163"/>
    </source>
</evidence>
<dbReference type="GO" id="GO:0003700">
    <property type="term" value="F:DNA-binding transcription factor activity"/>
    <property type="evidence" value="ECO:0007669"/>
    <property type="project" value="TreeGrafter"/>
</dbReference>
<dbReference type="PANTHER" id="PTHR46797:SF23">
    <property type="entry name" value="HTH-TYPE TRANSCRIPTIONAL REGULATOR SUTR"/>
    <property type="match status" value="1"/>
</dbReference>
<dbReference type="Pfam" id="PF01381">
    <property type="entry name" value="HTH_3"/>
    <property type="match status" value="1"/>
</dbReference>
<dbReference type="AlphaFoldDB" id="A0A4U8WMY2"/>
<evidence type="ECO:0000259" key="4">
    <source>
        <dbReference type="PROSITE" id="PS50943"/>
    </source>
</evidence>
<dbReference type="PROSITE" id="PS50943">
    <property type="entry name" value="HTH_CROC1"/>
    <property type="match status" value="1"/>
</dbReference>
<keyword evidence="3" id="KW-0804">Transcription</keyword>
<protein>
    <submittedName>
        <fullName evidence="5">HTH-type transcriptional regulator PuuR</fullName>
    </submittedName>
</protein>